<dbReference type="PRINTS" id="PR00087">
    <property type="entry name" value="LIPOXYGENASE"/>
</dbReference>
<comment type="caution">
    <text evidence="5">The sequence shown here is derived from an EMBL/GenBank/DDBJ whole genome shotgun (WGS) entry which is preliminary data.</text>
</comment>
<dbReference type="AlphaFoldDB" id="A0A2U1KF18"/>
<dbReference type="Proteomes" id="UP000245207">
    <property type="component" value="Unassembled WGS sequence"/>
</dbReference>
<dbReference type="SUPFAM" id="SSF48484">
    <property type="entry name" value="Lipoxigenase"/>
    <property type="match status" value="1"/>
</dbReference>
<keyword evidence="6" id="KW-1185">Reference proteome</keyword>
<dbReference type="InterPro" id="IPR036226">
    <property type="entry name" value="LipOase_C_sf"/>
</dbReference>
<proteinExistence type="predicted"/>
<keyword evidence="3" id="KW-0560">Oxidoreductase</keyword>
<dbReference type="InterPro" id="IPR000907">
    <property type="entry name" value="LipOase"/>
</dbReference>
<evidence type="ECO:0000313" key="5">
    <source>
        <dbReference type="EMBL" id="PWA35376.1"/>
    </source>
</evidence>
<dbReference type="PANTHER" id="PTHR11771">
    <property type="entry name" value="LIPOXYGENASE"/>
    <property type="match status" value="1"/>
</dbReference>
<evidence type="ECO:0000256" key="2">
    <source>
        <dbReference type="ARBA" id="ARBA00022964"/>
    </source>
</evidence>
<reference evidence="5 6" key="1">
    <citation type="journal article" date="2018" name="Mol. Plant">
        <title>The genome of Artemisia annua provides insight into the evolution of Asteraceae family and artemisinin biosynthesis.</title>
        <authorList>
            <person name="Shen Q."/>
            <person name="Zhang L."/>
            <person name="Liao Z."/>
            <person name="Wang S."/>
            <person name="Yan T."/>
            <person name="Shi P."/>
            <person name="Liu M."/>
            <person name="Fu X."/>
            <person name="Pan Q."/>
            <person name="Wang Y."/>
            <person name="Lv Z."/>
            <person name="Lu X."/>
            <person name="Zhang F."/>
            <person name="Jiang W."/>
            <person name="Ma Y."/>
            <person name="Chen M."/>
            <person name="Hao X."/>
            <person name="Li L."/>
            <person name="Tang Y."/>
            <person name="Lv G."/>
            <person name="Zhou Y."/>
            <person name="Sun X."/>
            <person name="Brodelius P.E."/>
            <person name="Rose J.K.C."/>
            <person name="Tang K."/>
        </authorList>
    </citation>
    <scope>NUCLEOTIDE SEQUENCE [LARGE SCALE GENOMIC DNA]</scope>
    <source>
        <strain evidence="6">cv. Huhao1</strain>
        <tissue evidence="5">Leaf</tissue>
    </source>
</reference>
<dbReference type="GO" id="GO:0016702">
    <property type="term" value="F:oxidoreductase activity, acting on single donors with incorporation of molecular oxygen, incorporation of two atoms of oxygen"/>
    <property type="evidence" value="ECO:0007669"/>
    <property type="project" value="InterPro"/>
</dbReference>
<organism evidence="5 6">
    <name type="scientific">Artemisia annua</name>
    <name type="common">Sweet wormwood</name>
    <dbReference type="NCBI Taxonomy" id="35608"/>
    <lineage>
        <taxon>Eukaryota</taxon>
        <taxon>Viridiplantae</taxon>
        <taxon>Streptophyta</taxon>
        <taxon>Embryophyta</taxon>
        <taxon>Tracheophyta</taxon>
        <taxon>Spermatophyta</taxon>
        <taxon>Magnoliopsida</taxon>
        <taxon>eudicotyledons</taxon>
        <taxon>Gunneridae</taxon>
        <taxon>Pentapetalae</taxon>
        <taxon>asterids</taxon>
        <taxon>campanulids</taxon>
        <taxon>Asterales</taxon>
        <taxon>Asteraceae</taxon>
        <taxon>Asteroideae</taxon>
        <taxon>Anthemideae</taxon>
        <taxon>Artemisiinae</taxon>
        <taxon>Artemisia</taxon>
    </lineage>
</organism>
<keyword evidence="1" id="KW-0479">Metal-binding</keyword>
<name>A0A2U1KF18_ARTAN</name>
<dbReference type="OrthoDB" id="407298at2759"/>
<accession>A0A2U1KF18</accession>
<keyword evidence="2" id="KW-0223">Dioxygenase</keyword>
<protein>
    <submittedName>
        <fullName evidence="5">Lipase/lipooxygenase, PLAT/LH2</fullName>
    </submittedName>
</protein>
<dbReference type="Pfam" id="PF00305">
    <property type="entry name" value="Lipoxygenase"/>
    <property type="match status" value="1"/>
</dbReference>
<dbReference type="STRING" id="35608.A0A2U1KF18"/>
<dbReference type="InterPro" id="IPR013819">
    <property type="entry name" value="LipOase_C"/>
</dbReference>
<dbReference type="EMBL" id="PKPP01020127">
    <property type="protein sequence ID" value="PWA35376.1"/>
    <property type="molecule type" value="Genomic_DNA"/>
</dbReference>
<dbReference type="Gene3D" id="1.20.245.10">
    <property type="entry name" value="Lipoxygenase-1, Domain 5"/>
    <property type="match status" value="1"/>
</dbReference>
<evidence type="ECO:0000313" key="6">
    <source>
        <dbReference type="Proteomes" id="UP000245207"/>
    </source>
</evidence>
<sequence>MTYIPLKQVLTPPINPTINSLGQLGNAHVCFNDLGVHQLIHHWLRVHACMEPFIIVTYQHLGSLYAVFKLLIPHMRHALAINAMARESLISAEGIIECSFTPGKYSTEMACVAYRDWWRPEGLPEYLIRRGNGST</sequence>
<evidence type="ECO:0000256" key="1">
    <source>
        <dbReference type="ARBA" id="ARBA00022723"/>
    </source>
</evidence>
<dbReference type="GO" id="GO:0034440">
    <property type="term" value="P:lipid oxidation"/>
    <property type="evidence" value="ECO:0007669"/>
    <property type="project" value="InterPro"/>
</dbReference>
<evidence type="ECO:0000256" key="3">
    <source>
        <dbReference type="ARBA" id="ARBA00023002"/>
    </source>
</evidence>
<dbReference type="GO" id="GO:0046872">
    <property type="term" value="F:metal ion binding"/>
    <property type="evidence" value="ECO:0007669"/>
    <property type="project" value="UniProtKB-KW"/>
</dbReference>
<dbReference type="PROSITE" id="PS51393">
    <property type="entry name" value="LIPOXYGENASE_3"/>
    <property type="match status" value="1"/>
</dbReference>
<evidence type="ECO:0000259" key="4">
    <source>
        <dbReference type="PROSITE" id="PS51393"/>
    </source>
</evidence>
<feature type="domain" description="Lipoxygenase" evidence="4">
    <location>
        <begin position="1"/>
        <end position="135"/>
    </location>
</feature>
<gene>
    <name evidence="5" type="ORF">CTI12_AA610090</name>
</gene>